<dbReference type="AlphaFoldDB" id="F8KQQ3"/>
<proteinExistence type="predicted"/>
<gene>
    <name evidence="2" type="ordered locus">HBZC1_00710</name>
</gene>
<keyword evidence="1" id="KW-1133">Transmembrane helix</keyword>
<dbReference type="EMBL" id="FR871757">
    <property type="protein sequence ID" value="CCB79057.1"/>
    <property type="molecule type" value="Genomic_DNA"/>
</dbReference>
<protein>
    <submittedName>
        <fullName evidence="2">Uncharacterized protein</fullName>
    </submittedName>
</protein>
<feature type="transmembrane region" description="Helical" evidence="1">
    <location>
        <begin position="12"/>
        <end position="34"/>
    </location>
</feature>
<accession>F8KQQ3</accession>
<keyword evidence="1" id="KW-0812">Transmembrane</keyword>
<organism evidence="2 3">
    <name type="scientific">Helicobacter bizzozeronii (strain CIII-1)</name>
    <dbReference type="NCBI Taxonomy" id="1002804"/>
    <lineage>
        <taxon>Bacteria</taxon>
        <taxon>Pseudomonadati</taxon>
        <taxon>Campylobacterota</taxon>
        <taxon>Epsilonproteobacteria</taxon>
        <taxon>Campylobacterales</taxon>
        <taxon>Helicobacteraceae</taxon>
        <taxon>Helicobacter</taxon>
    </lineage>
</organism>
<dbReference type="Proteomes" id="UP000008387">
    <property type="component" value="Chromosome"/>
</dbReference>
<evidence type="ECO:0000256" key="1">
    <source>
        <dbReference type="SAM" id="Phobius"/>
    </source>
</evidence>
<dbReference type="STRING" id="1002804.HBZC1_00710"/>
<dbReference type="KEGG" id="hbi:HBZC1_00710"/>
<name>F8KQQ3_HELBC</name>
<sequence>MQKIKVAMKKAYLLEQYRICCVGLTLSVFATFGANHL</sequence>
<keyword evidence="1" id="KW-0472">Membrane</keyword>
<keyword evidence="3" id="KW-1185">Reference proteome</keyword>
<reference evidence="2 3" key="1">
    <citation type="journal article" date="2011" name="J. Bacteriol.">
        <title>Genome sequence of Helicobacter bizzozeronii strain CIII-1, an isolate from human gastric mucosa.</title>
        <authorList>
            <person name="Schott T."/>
            <person name="Rossi M."/>
            <person name="Hanninen M.L."/>
        </authorList>
    </citation>
    <scope>NUCLEOTIDE SEQUENCE [LARGE SCALE GENOMIC DNA]</scope>
    <source>
        <strain evidence="2 3">CIII-1</strain>
    </source>
</reference>
<evidence type="ECO:0000313" key="3">
    <source>
        <dbReference type="Proteomes" id="UP000008387"/>
    </source>
</evidence>
<evidence type="ECO:0000313" key="2">
    <source>
        <dbReference type="EMBL" id="CCB79057.1"/>
    </source>
</evidence>
<dbReference type="HOGENOM" id="CLU_3344394_0_0_7"/>